<feature type="transmembrane region" description="Helical" evidence="5">
    <location>
        <begin position="98"/>
        <end position="116"/>
    </location>
</feature>
<dbReference type="GO" id="GO:0005262">
    <property type="term" value="F:calcium channel activity"/>
    <property type="evidence" value="ECO:0007669"/>
    <property type="project" value="TreeGrafter"/>
</dbReference>
<evidence type="ECO:0000256" key="5">
    <source>
        <dbReference type="SAM" id="Phobius"/>
    </source>
</evidence>
<keyword evidence="4 5" id="KW-0472">Membrane</keyword>
<dbReference type="GO" id="GO:0006874">
    <property type="term" value="P:intracellular calcium ion homeostasis"/>
    <property type="evidence" value="ECO:0007669"/>
    <property type="project" value="TreeGrafter"/>
</dbReference>
<proteinExistence type="predicted"/>
<evidence type="ECO:0000256" key="3">
    <source>
        <dbReference type="ARBA" id="ARBA00022989"/>
    </source>
</evidence>
<feature type="transmembrane region" description="Helical" evidence="5">
    <location>
        <begin position="33"/>
        <end position="54"/>
    </location>
</feature>
<protein>
    <submittedName>
        <fullName evidence="7">Calcium/sodium antiporter</fullName>
    </submittedName>
</protein>
<comment type="subcellular location">
    <subcellularLocation>
        <location evidence="1">Membrane</location>
        <topology evidence="1">Multi-pass membrane protein</topology>
    </subcellularLocation>
</comment>
<evidence type="ECO:0000259" key="6">
    <source>
        <dbReference type="Pfam" id="PF01699"/>
    </source>
</evidence>
<dbReference type="EMBL" id="VWOX01000009">
    <property type="protein sequence ID" value="KAA5541823.1"/>
    <property type="molecule type" value="Genomic_DNA"/>
</dbReference>
<keyword evidence="8" id="KW-1185">Reference proteome</keyword>
<sequence length="368" mass="38707">MNYVYLIVGLGLLVLGAELLVRGAVVLAALARISPLVVGLTVVAFGTSAPELAVSSVSALKGSSEIALGNVVGSNIFNLLLILGLCAAITPLRVSSQLVKLDVPLMLIASIAVWALAADGRLSRAEGVSLLVVFLLYTGWLVRAGRKQGNDLADPSESPHLISRRRQIPVSLILVVVGFGSLVFGGQMFVEAASSIARSFGVSEILIGLTIVAGGTSLPELATSTVAVAKGQRDIAVGNVVGSNVFNLMLVLATGAAVSPVGVPVTESVLRFDLMVMTLVALLCWPVFWSDAEVTRGEGIGMLVLFVGYTGLTIADEMGWGDASMWKRIYSLVVLPWSFVLVSFLAWRAHRNGSTNFTDREAPDDSDE</sequence>
<dbReference type="RefSeq" id="WP_150077557.1">
    <property type="nucleotide sequence ID" value="NZ_VWOX01000009.1"/>
</dbReference>
<comment type="caution">
    <text evidence="7">The sequence shown here is derived from an EMBL/GenBank/DDBJ whole genome shotgun (WGS) entry which is preliminary data.</text>
</comment>
<dbReference type="InterPro" id="IPR004481">
    <property type="entry name" value="K/Na/Ca-exchanger"/>
</dbReference>
<dbReference type="Gene3D" id="1.20.1420.30">
    <property type="entry name" value="NCX, central ion-binding region"/>
    <property type="match status" value="2"/>
</dbReference>
<feature type="domain" description="Sodium/calcium exchanger membrane region" evidence="6">
    <location>
        <begin position="171"/>
        <end position="313"/>
    </location>
</feature>
<reference evidence="7 8" key="1">
    <citation type="submission" date="2019-08" db="EMBL/GenBank/DDBJ databases">
        <authorList>
            <person name="Dhanesh K."/>
            <person name="Kumar G."/>
            <person name="Sasikala C."/>
            <person name="Venkata Ramana C."/>
        </authorList>
    </citation>
    <scope>NUCLEOTIDE SEQUENCE [LARGE SCALE GENOMIC DNA]</scope>
    <source>
        <strain evidence="7 8">JC645</strain>
    </source>
</reference>
<organism evidence="7 8">
    <name type="scientific">Roseiconus nitratireducens</name>
    <dbReference type="NCBI Taxonomy" id="2605748"/>
    <lineage>
        <taxon>Bacteria</taxon>
        <taxon>Pseudomonadati</taxon>
        <taxon>Planctomycetota</taxon>
        <taxon>Planctomycetia</taxon>
        <taxon>Pirellulales</taxon>
        <taxon>Pirellulaceae</taxon>
        <taxon>Roseiconus</taxon>
    </lineage>
</organism>
<feature type="transmembrane region" description="Helical" evidence="5">
    <location>
        <begin position="166"/>
        <end position="184"/>
    </location>
</feature>
<dbReference type="PANTHER" id="PTHR10846">
    <property type="entry name" value="SODIUM/POTASSIUM/CALCIUM EXCHANGER"/>
    <property type="match status" value="1"/>
</dbReference>
<dbReference type="InterPro" id="IPR004837">
    <property type="entry name" value="NaCa_Exmemb"/>
</dbReference>
<evidence type="ECO:0000313" key="7">
    <source>
        <dbReference type="EMBL" id="KAA5541823.1"/>
    </source>
</evidence>
<dbReference type="Proteomes" id="UP000324479">
    <property type="component" value="Unassembled WGS sequence"/>
</dbReference>
<feature type="transmembrane region" description="Helical" evidence="5">
    <location>
        <begin position="329"/>
        <end position="347"/>
    </location>
</feature>
<evidence type="ECO:0000313" key="8">
    <source>
        <dbReference type="Proteomes" id="UP000324479"/>
    </source>
</evidence>
<feature type="domain" description="Sodium/calcium exchanger membrane region" evidence="6">
    <location>
        <begin position="3"/>
        <end position="141"/>
    </location>
</feature>
<dbReference type="AlphaFoldDB" id="A0A5M6D3B4"/>
<feature type="transmembrane region" description="Helical" evidence="5">
    <location>
        <begin position="66"/>
        <end position="92"/>
    </location>
</feature>
<feature type="transmembrane region" description="Helical" evidence="5">
    <location>
        <begin position="300"/>
        <end position="317"/>
    </location>
</feature>
<dbReference type="GO" id="GO:0005886">
    <property type="term" value="C:plasma membrane"/>
    <property type="evidence" value="ECO:0007669"/>
    <property type="project" value="TreeGrafter"/>
</dbReference>
<evidence type="ECO:0000256" key="1">
    <source>
        <dbReference type="ARBA" id="ARBA00004141"/>
    </source>
</evidence>
<evidence type="ECO:0000256" key="4">
    <source>
        <dbReference type="ARBA" id="ARBA00023136"/>
    </source>
</evidence>
<feature type="transmembrane region" description="Helical" evidence="5">
    <location>
        <begin position="270"/>
        <end position="288"/>
    </location>
</feature>
<dbReference type="Pfam" id="PF01699">
    <property type="entry name" value="Na_Ca_ex"/>
    <property type="match status" value="2"/>
</dbReference>
<name>A0A5M6D3B4_9BACT</name>
<feature type="transmembrane region" description="Helical" evidence="5">
    <location>
        <begin position="196"/>
        <end position="215"/>
    </location>
</feature>
<dbReference type="NCBIfam" id="TIGR00367">
    <property type="entry name" value="calcium/sodium antiporter"/>
    <property type="match status" value="1"/>
</dbReference>
<keyword evidence="2 5" id="KW-0812">Transmembrane</keyword>
<feature type="transmembrane region" description="Helical" evidence="5">
    <location>
        <begin position="235"/>
        <end position="258"/>
    </location>
</feature>
<dbReference type="InterPro" id="IPR044880">
    <property type="entry name" value="NCX_ion-bd_dom_sf"/>
</dbReference>
<evidence type="ECO:0000256" key="2">
    <source>
        <dbReference type="ARBA" id="ARBA00022692"/>
    </source>
</evidence>
<dbReference type="PANTHER" id="PTHR10846:SF8">
    <property type="entry name" value="INNER MEMBRANE PROTEIN YRBG"/>
    <property type="match status" value="1"/>
</dbReference>
<dbReference type="GO" id="GO:0008273">
    <property type="term" value="F:calcium, potassium:sodium antiporter activity"/>
    <property type="evidence" value="ECO:0007669"/>
    <property type="project" value="TreeGrafter"/>
</dbReference>
<feature type="transmembrane region" description="Helical" evidence="5">
    <location>
        <begin position="128"/>
        <end position="146"/>
    </location>
</feature>
<gene>
    <name evidence="7" type="ORF">FYK55_16580</name>
</gene>
<keyword evidence="3 5" id="KW-1133">Transmembrane helix</keyword>
<accession>A0A5M6D3B4</accession>